<dbReference type="Pfam" id="PF13646">
    <property type="entry name" value="HEAT_2"/>
    <property type="match status" value="2"/>
</dbReference>
<dbReference type="SUPFAM" id="SSF48371">
    <property type="entry name" value="ARM repeat"/>
    <property type="match status" value="1"/>
</dbReference>
<dbReference type="GO" id="GO:0016491">
    <property type="term" value="F:oxidoreductase activity"/>
    <property type="evidence" value="ECO:0007669"/>
    <property type="project" value="TreeGrafter"/>
</dbReference>
<accession>A0A9X1SG38</accession>
<comment type="caution">
    <text evidence="2">The sequence shown here is derived from an EMBL/GenBank/DDBJ whole genome shotgun (WGS) entry which is preliminary data.</text>
</comment>
<dbReference type="Proteomes" id="UP001139103">
    <property type="component" value="Unassembled WGS sequence"/>
</dbReference>
<keyword evidence="1" id="KW-1133">Transmembrane helix</keyword>
<reference evidence="2" key="1">
    <citation type="submission" date="2021-11" db="EMBL/GenBank/DDBJ databases">
        <title>Genome sequence.</title>
        <authorList>
            <person name="Sun Q."/>
        </authorList>
    </citation>
    <scope>NUCLEOTIDE SEQUENCE</scope>
    <source>
        <strain evidence="2">JC732</strain>
    </source>
</reference>
<name>A0A9X1SG38_9BACT</name>
<feature type="transmembrane region" description="Helical" evidence="1">
    <location>
        <begin position="12"/>
        <end position="34"/>
    </location>
</feature>
<evidence type="ECO:0000256" key="1">
    <source>
        <dbReference type="SAM" id="Phobius"/>
    </source>
</evidence>
<dbReference type="Pfam" id="PF03130">
    <property type="entry name" value="HEAT_PBS"/>
    <property type="match status" value="1"/>
</dbReference>
<proteinExistence type="predicted"/>
<dbReference type="InterPro" id="IPR016024">
    <property type="entry name" value="ARM-type_fold"/>
</dbReference>
<dbReference type="Gene3D" id="1.25.10.10">
    <property type="entry name" value="Leucine-rich Repeat Variant"/>
    <property type="match status" value="3"/>
</dbReference>
<sequence>MNRRLLTKPGIVLTVFASGFIGIAFLAAWQAGLFQPRLQRLIRQLQTAKEAEDRYAAAEELGEMGAAARPAVPPLVAALDDDGVYMTTAMLIFPQEHYVRNAASKAIGQIGGPEAVDALISVIATKGDSDWYTSSMAARLLGEFGAEARPGAERLLDAIDGCRQGEVVKQSITVLTAMQIEPGSPAADKARDVLPQFCNWGNETGPWAAQLLYRLWPEDQEAVEYYVAAMLGGRSTAGVGMIPINEQTIPLIINHLGDGTREAAITHLAAADADLVVTPLTEALQRPERLIRAGAATALAKHGAEAAEAEPELTALLADKDENVRLAAATALWECAHQVETVLPVLVAARKSAAAPTRQTVQSFVYSRGSEDAWAVVSLAQFAATERPKEERLFALELLSQIKRSTPESSEVLLELLRDPDADIQRAAAKAVAASEKK</sequence>
<gene>
    <name evidence="2" type="ORF">LOC68_08825</name>
</gene>
<keyword evidence="1" id="KW-0472">Membrane</keyword>
<dbReference type="InterPro" id="IPR004155">
    <property type="entry name" value="PBS_lyase_HEAT"/>
</dbReference>
<evidence type="ECO:0000313" key="2">
    <source>
        <dbReference type="EMBL" id="MCC9628497.1"/>
    </source>
</evidence>
<dbReference type="PANTHER" id="PTHR12697">
    <property type="entry name" value="PBS LYASE HEAT-LIKE PROTEIN"/>
    <property type="match status" value="1"/>
</dbReference>
<organism evidence="2 3">
    <name type="scientific">Blastopirellula sediminis</name>
    <dbReference type="NCBI Taxonomy" id="2894196"/>
    <lineage>
        <taxon>Bacteria</taxon>
        <taxon>Pseudomonadati</taxon>
        <taxon>Planctomycetota</taxon>
        <taxon>Planctomycetia</taxon>
        <taxon>Pirellulales</taxon>
        <taxon>Pirellulaceae</taxon>
        <taxon>Blastopirellula</taxon>
    </lineage>
</organism>
<protein>
    <submittedName>
        <fullName evidence="2">HEAT repeat domain-containing protein</fullName>
    </submittedName>
</protein>
<evidence type="ECO:0000313" key="3">
    <source>
        <dbReference type="Proteomes" id="UP001139103"/>
    </source>
</evidence>
<keyword evidence="1" id="KW-0812">Transmembrane</keyword>
<keyword evidence="3" id="KW-1185">Reference proteome</keyword>
<dbReference type="EMBL" id="JAJKFT010000004">
    <property type="protein sequence ID" value="MCC9628497.1"/>
    <property type="molecule type" value="Genomic_DNA"/>
</dbReference>
<dbReference type="SMART" id="SM00567">
    <property type="entry name" value="EZ_HEAT"/>
    <property type="match status" value="6"/>
</dbReference>
<dbReference type="AlphaFoldDB" id="A0A9X1SG38"/>
<dbReference type="PANTHER" id="PTHR12697:SF5">
    <property type="entry name" value="DEOXYHYPUSINE HYDROXYLASE"/>
    <property type="match status" value="1"/>
</dbReference>
<dbReference type="RefSeq" id="WP_230217818.1">
    <property type="nucleotide sequence ID" value="NZ_JAJKFT010000004.1"/>
</dbReference>
<dbReference type="InterPro" id="IPR011989">
    <property type="entry name" value="ARM-like"/>
</dbReference>